<dbReference type="Proteomes" id="UP001178461">
    <property type="component" value="Chromosome 9"/>
</dbReference>
<evidence type="ECO:0000313" key="2">
    <source>
        <dbReference type="Proteomes" id="UP001178461"/>
    </source>
</evidence>
<dbReference type="EMBL" id="OX395134">
    <property type="protein sequence ID" value="CAI5784100.1"/>
    <property type="molecule type" value="Genomic_DNA"/>
</dbReference>
<keyword evidence="2" id="KW-1185">Reference proteome</keyword>
<evidence type="ECO:0000313" key="1">
    <source>
        <dbReference type="EMBL" id="CAI5784100.1"/>
    </source>
</evidence>
<sequence>MGEHETVRMIEGCVVNCLHSVAPDFAQYSPTSLDKPIWKHSKFTGVCKVAREASFHKKNQVPYVLHICLCNTRCACVSQACCLSKLFFICKSFDTRVSV</sequence>
<protein>
    <submittedName>
        <fullName evidence="1">Uncharacterized protein</fullName>
    </submittedName>
</protein>
<proteinExistence type="predicted"/>
<dbReference type="AlphaFoldDB" id="A0AA35KTK7"/>
<name>A0AA35KTK7_9SAUR</name>
<reference evidence="1" key="1">
    <citation type="submission" date="2022-12" db="EMBL/GenBank/DDBJ databases">
        <authorList>
            <person name="Alioto T."/>
            <person name="Alioto T."/>
            <person name="Gomez Garrido J."/>
        </authorList>
    </citation>
    <scope>NUCLEOTIDE SEQUENCE</scope>
</reference>
<organism evidence="1 2">
    <name type="scientific">Podarcis lilfordi</name>
    <name type="common">Lilford's wall lizard</name>
    <dbReference type="NCBI Taxonomy" id="74358"/>
    <lineage>
        <taxon>Eukaryota</taxon>
        <taxon>Metazoa</taxon>
        <taxon>Chordata</taxon>
        <taxon>Craniata</taxon>
        <taxon>Vertebrata</taxon>
        <taxon>Euteleostomi</taxon>
        <taxon>Lepidosauria</taxon>
        <taxon>Squamata</taxon>
        <taxon>Bifurcata</taxon>
        <taxon>Unidentata</taxon>
        <taxon>Episquamata</taxon>
        <taxon>Laterata</taxon>
        <taxon>Lacertibaenia</taxon>
        <taxon>Lacertidae</taxon>
        <taxon>Podarcis</taxon>
    </lineage>
</organism>
<gene>
    <name evidence="1" type="ORF">PODLI_1B021485</name>
</gene>
<accession>A0AA35KTK7</accession>